<feature type="region of interest" description="Disordered" evidence="1">
    <location>
        <begin position="63"/>
        <end position="134"/>
    </location>
</feature>
<keyword evidence="2" id="KW-0732">Signal</keyword>
<evidence type="ECO:0000313" key="3">
    <source>
        <dbReference type="Proteomes" id="UP000035680"/>
    </source>
</evidence>
<reference evidence="4" key="2">
    <citation type="submission" date="2015-08" db="UniProtKB">
        <authorList>
            <consortium name="WormBaseParasite"/>
        </authorList>
    </citation>
    <scope>IDENTIFICATION</scope>
</reference>
<feature type="chain" id="PRO_5005330406" evidence="2">
    <location>
        <begin position="18"/>
        <end position="134"/>
    </location>
</feature>
<feature type="signal peptide" evidence="2">
    <location>
        <begin position="1"/>
        <end position="17"/>
    </location>
</feature>
<organism evidence="3 4">
    <name type="scientific">Strongyloides venezuelensis</name>
    <name type="common">Threadworm</name>
    <dbReference type="NCBI Taxonomy" id="75913"/>
    <lineage>
        <taxon>Eukaryota</taxon>
        <taxon>Metazoa</taxon>
        <taxon>Ecdysozoa</taxon>
        <taxon>Nematoda</taxon>
        <taxon>Chromadorea</taxon>
        <taxon>Rhabditida</taxon>
        <taxon>Tylenchina</taxon>
        <taxon>Panagrolaimomorpha</taxon>
        <taxon>Strongyloidoidea</taxon>
        <taxon>Strongyloididae</taxon>
        <taxon>Strongyloides</taxon>
    </lineage>
</organism>
<evidence type="ECO:0000313" key="4">
    <source>
        <dbReference type="WBParaSite" id="SVE_1879200.1"/>
    </source>
</evidence>
<evidence type="ECO:0000256" key="2">
    <source>
        <dbReference type="SAM" id="SignalP"/>
    </source>
</evidence>
<dbReference type="Proteomes" id="UP000035680">
    <property type="component" value="Unassembled WGS sequence"/>
</dbReference>
<evidence type="ECO:0000256" key="1">
    <source>
        <dbReference type="SAM" id="MobiDB-lite"/>
    </source>
</evidence>
<name>A0A0K0G246_STRVS</name>
<accession>A0A0K0G246</accession>
<proteinExistence type="predicted"/>
<sequence length="134" mass="14392">MKFLIAILIGLVVTTGAKHIIKRGSGYGDEMITPPPYALEPTTYGAPGYSPVEQNIVEAKQEYAPASETKIEQSGYRKKKSSGYGDELITPPPPTSAPYGVEEIPPTAAPEYVPVTERNDYNAGYAPSPQPSGY</sequence>
<reference evidence="3" key="1">
    <citation type="submission" date="2014-07" db="EMBL/GenBank/DDBJ databases">
        <authorList>
            <person name="Martin A.A"/>
            <person name="De Silva N."/>
        </authorList>
    </citation>
    <scope>NUCLEOTIDE SEQUENCE</scope>
</reference>
<protein>
    <submittedName>
        <fullName evidence="4">Conserved secreted protein</fullName>
    </submittedName>
</protein>
<dbReference type="WBParaSite" id="SVE_1879200.1">
    <property type="protein sequence ID" value="SVE_1879200.1"/>
    <property type="gene ID" value="SVE_1879200"/>
</dbReference>
<keyword evidence="3" id="KW-1185">Reference proteome</keyword>
<dbReference type="AlphaFoldDB" id="A0A0K0G246"/>